<keyword evidence="6 9" id="KW-0472">Membrane</keyword>
<evidence type="ECO:0000256" key="4">
    <source>
        <dbReference type="ARBA" id="ARBA00022729"/>
    </source>
</evidence>
<dbReference type="Gene3D" id="2.70.130.10">
    <property type="entry name" value="Mannose-6-phosphate receptor binding domain"/>
    <property type="match status" value="4"/>
</dbReference>
<keyword evidence="3 9" id="KW-0812">Transmembrane</keyword>
<reference evidence="11" key="1">
    <citation type="journal article" date="1997" name="Nucleic Acids Res.">
        <title>tRNAscan-SE: a program for improved detection of transfer RNA genes in genomic sequence.</title>
        <authorList>
            <person name="Lowe T.M."/>
            <person name="Eddy S.R."/>
        </authorList>
    </citation>
    <scope>NUCLEOTIDE SEQUENCE [LARGE SCALE GENOMIC DNA]</scope>
</reference>
<keyword evidence="12 13" id="KW-0675">Receptor</keyword>
<gene>
    <name evidence="12 13" type="primary">LOC108621056</name>
</gene>
<dbReference type="PROSITE" id="PS51914">
    <property type="entry name" value="MRH"/>
    <property type="match status" value="4"/>
</dbReference>
<dbReference type="Proteomes" id="UP000694904">
    <property type="component" value="Chromosome 2"/>
</dbReference>
<dbReference type="InterPro" id="IPR044865">
    <property type="entry name" value="MRH_dom"/>
</dbReference>
<accession>A0ABM1Q2G1</accession>
<feature type="region of interest" description="Disordered" evidence="8">
    <location>
        <begin position="770"/>
        <end position="809"/>
    </location>
</feature>
<evidence type="ECO:0000256" key="3">
    <source>
        <dbReference type="ARBA" id="ARBA00022692"/>
    </source>
</evidence>
<feature type="transmembrane region" description="Helical" evidence="9">
    <location>
        <begin position="829"/>
        <end position="848"/>
    </location>
</feature>
<evidence type="ECO:0000313" key="11">
    <source>
        <dbReference type="Proteomes" id="UP000694904"/>
    </source>
</evidence>
<evidence type="ECO:0000256" key="1">
    <source>
        <dbReference type="ARBA" id="ARBA00004308"/>
    </source>
</evidence>
<reference evidence="12 13" key="3">
    <citation type="submission" date="2025-05" db="UniProtKB">
        <authorList>
            <consortium name="RefSeq"/>
        </authorList>
    </citation>
    <scope>IDENTIFICATION</scope>
    <source>
        <tissue evidence="12 13">Whole organism</tissue>
    </source>
</reference>
<evidence type="ECO:0000256" key="7">
    <source>
        <dbReference type="ARBA" id="ARBA00023157"/>
    </source>
</evidence>
<protein>
    <submittedName>
        <fullName evidence="12 13">Cation-independent mannose-6-phosphate receptor isoform X1</fullName>
    </submittedName>
</protein>
<evidence type="ECO:0000256" key="2">
    <source>
        <dbReference type="ARBA" id="ARBA00022448"/>
    </source>
</evidence>
<sequence length="897" mass="98530">MSNQRRIGICGATTTPISMLVILLAFICSVTAGDDANQLDFTSSDCTLTEPVYGNKFDFSKLRSDLAHVVRSVSNDIFEFNVCSNLTYQCNNESNVAACLKRQGREYVLGRKHELHYHNGKMYLKYLSGAKCENGTKDHPNYQLHVILNCDYTLDSNPLQITSFAEDTCSFYINYDTPIACLPIPHDAHSNSCSVAYTNTGNTFDLMELSDVNYRTTDRQGNFFIINVCKPVLYGENTMCPAGSSICLFSPKETDLKKRFINFGNVQTQPVYKNEQLLLIHNSSTPCAGNSKLNYSSIVNFHCDKNVMNAHPEYVGPDQDGCTHQFNFITPLACKNLKPCTARTTSNELLDLSALSNRAPHKLSKDGKTYNVAVCTGAGSPCLANGGACYEENGVSYGLGNFNANLRFNQSGSPYLLYEDGVKCDNGNRRWSTKIEFVCASNATKGSSGGDALHIIEDSNCQLLIQYWTPLACLEQIRCTEKIYVDNSEDGTGGGGYELFDITPLINNYENYEARVALPDNQQQQVAKNTKFFLNVCRPLVPKYQLGCAGGSAVCMAKMSAAGSPEEEVSLGFPLISLAAINRTTVELLYLHGDPCPTDRATNLSTTIRFRCNMRSGRGQPVLSSIDDCNYHFDWDTSVICPPHECSFSPDSCEMVQDDLGKRFNFKNSSFIKDGKIAIDNKNSKLELNVCGEHRKAMTDYSQDLVNLFFTHDLPGCGKEGKMNVHMRVICSNKTESSFIVTNDTQCSLLYVQRTPSICSFLSLSVPPQDESGSSSSSSSSSSSTTSTTTSTPSSTHATPMGKNEEAATTATSTVKAAIASPSASVGTILGLILSVTFFVACIGMFAISPARRQRVRRLFRRNNSSVRYSTVQSNEEANLLLEPNGEFTESDDDMLL</sequence>
<comment type="subcellular location">
    <subcellularLocation>
        <location evidence="1">Endomembrane system</location>
    </subcellularLocation>
</comment>
<reference evidence="11" key="2">
    <citation type="journal article" date="2016" name="G3 (Bethesda)">
        <title>Genome Evolution in Three Species of Cactophilic Drosophila.</title>
        <authorList>
            <person name="Sanchez-Flores A."/>
            <person name="Penazola F."/>
            <person name="Carpinteyro-Ponce J."/>
            <person name="Nazario-Yepiz N."/>
            <person name="Abreu-Goodger C."/>
            <person name="Machado C.A."/>
            <person name="Markow T.A."/>
        </authorList>
    </citation>
    <scope>NUCLEOTIDE SEQUENCE [LARGE SCALE GENOMIC DNA]</scope>
</reference>
<keyword evidence="7" id="KW-1015">Disulfide bond</keyword>
<dbReference type="RefSeq" id="XP_017873647.1">
    <property type="nucleotide sequence ID" value="XM_018018158.1"/>
</dbReference>
<dbReference type="PANTHER" id="PTHR15071">
    <property type="entry name" value="MANNOSE-6-PHOSPHATE RECEPTOR FAMILY MEMBER"/>
    <property type="match status" value="1"/>
</dbReference>
<evidence type="ECO:0000256" key="8">
    <source>
        <dbReference type="SAM" id="MobiDB-lite"/>
    </source>
</evidence>
<dbReference type="InterPro" id="IPR000479">
    <property type="entry name" value="CIMR_rpt"/>
</dbReference>
<feature type="transmembrane region" description="Helical" evidence="9">
    <location>
        <begin position="7"/>
        <end position="27"/>
    </location>
</feature>
<keyword evidence="4" id="KW-0732">Signal</keyword>
<evidence type="ECO:0000256" key="6">
    <source>
        <dbReference type="ARBA" id="ARBA00023136"/>
    </source>
</evidence>
<feature type="domain" description="MRH" evidence="10">
    <location>
        <begin position="44"/>
        <end position="183"/>
    </location>
</feature>
<evidence type="ECO:0000313" key="13">
    <source>
        <dbReference type="RefSeq" id="XP_017873647.1"/>
    </source>
</evidence>
<keyword evidence="2" id="KW-0813">Transport</keyword>
<feature type="domain" description="MRH" evidence="10">
    <location>
        <begin position="338"/>
        <end position="475"/>
    </location>
</feature>
<evidence type="ECO:0000256" key="5">
    <source>
        <dbReference type="ARBA" id="ARBA00022989"/>
    </source>
</evidence>
<dbReference type="Pfam" id="PF00878">
    <property type="entry name" value="CIMR"/>
    <property type="match status" value="5"/>
</dbReference>
<feature type="domain" description="MRH" evidence="10">
    <location>
        <begin position="477"/>
        <end position="643"/>
    </location>
</feature>
<evidence type="ECO:0000256" key="9">
    <source>
        <dbReference type="SAM" id="Phobius"/>
    </source>
</evidence>
<name>A0ABM1Q2G1_DROAR</name>
<evidence type="ECO:0000259" key="10">
    <source>
        <dbReference type="PROSITE" id="PS51914"/>
    </source>
</evidence>
<proteinExistence type="predicted"/>
<evidence type="ECO:0000313" key="12">
    <source>
        <dbReference type="RefSeq" id="XP_017873646.1"/>
    </source>
</evidence>
<dbReference type="SUPFAM" id="SSF50911">
    <property type="entry name" value="Mannose 6-phosphate receptor domain"/>
    <property type="match status" value="4"/>
</dbReference>
<keyword evidence="5 9" id="KW-1133">Transmembrane helix</keyword>
<keyword evidence="11" id="KW-1185">Reference proteome</keyword>
<dbReference type="GeneID" id="108621056"/>
<dbReference type="SMART" id="SM01404">
    <property type="entry name" value="CIMR"/>
    <property type="match status" value="5"/>
</dbReference>
<dbReference type="PANTHER" id="PTHR15071:SF17">
    <property type="entry name" value="CATION-INDEPENDENT MANNOSE-6-PHOSPHATE RECEPTOR"/>
    <property type="match status" value="1"/>
</dbReference>
<organism evidence="11 13">
    <name type="scientific">Drosophila arizonae</name>
    <name type="common">Fruit fly</name>
    <dbReference type="NCBI Taxonomy" id="7263"/>
    <lineage>
        <taxon>Eukaryota</taxon>
        <taxon>Metazoa</taxon>
        <taxon>Ecdysozoa</taxon>
        <taxon>Arthropoda</taxon>
        <taxon>Hexapoda</taxon>
        <taxon>Insecta</taxon>
        <taxon>Pterygota</taxon>
        <taxon>Neoptera</taxon>
        <taxon>Endopterygota</taxon>
        <taxon>Diptera</taxon>
        <taxon>Brachycera</taxon>
        <taxon>Muscomorpha</taxon>
        <taxon>Ephydroidea</taxon>
        <taxon>Drosophilidae</taxon>
        <taxon>Drosophila</taxon>
    </lineage>
</organism>
<feature type="domain" description="MRH" evidence="10">
    <location>
        <begin position="191"/>
        <end position="336"/>
    </location>
</feature>
<dbReference type="InterPro" id="IPR009011">
    <property type="entry name" value="Man6P_isomerase_rcpt-bd_dom_sf"/>
</dbReference>
<dbReference type="RefSeq" id="XP_017873646.1">
    <property type="nucleotide sequence ID" value="XM_018018157.1"/>
</dbReference>
<feature type="compositionally biased region" description="Low complexity" evidence="8">
    <location>
        <begin position="772"/>
        <end position="796"/>
    </location>
</feature>